<dbReference type="GO" id="GO:0019901">
    <property type="term" value="F:protein kinase binding"/>
    <property type="evidence" value="ECO:0007669"/>
    <property type="project" value="InterPro"/>
</dbReference>
<evidence type="ECO:0000313" key="2">
    <source>
        <dbReference type="EMBL" id="KAJ6052017.1"/>
    </source>
</evidence>
<sequence length="276" mass="30138">MAAVTQTECMPDDTDADADGHVNVDVDVNATVRPALAMLKLDSPDSSGIGDRADRPAADSPRNDAAAVFDISPEAAVHLLCLNIEKLGAQYADKPSGTDEWNSHSSTPRESETPIAEGHLEVQSFGLHVNDPNDAPNPARATEEAVQLAILAKKFLSKKVPAFPLKEYLLRLHKYCPMSTAVYLAASVYISKMTLDENLLRVLPRNVHRLVLAGIWVASKALEDLKYSHSRVAKVGGVSEQELSKLEISFCFLANFELRVDAQMLLNEALRFKSSE</sequence>
<name>A0AAD6NDT4_PENCN</name>
<dbReference type="CDD" id="cd20558">
    <property type="entry name" value="CYCLIN_ScPCL7-like"/>
    <property type="match status" value="1"/>
</dbReference>
<dbReference type="Pfam" id="PF08613">
    <property type="entry name" value="Cyclin"/>
    <property type="match status" value="1"/>
</dbReference>
<gene>
    <name evidence="2" type="ORF">N7460_002551</name>
</gene>
<dbReference type="Gene3D" id="1.10.472.10">
    <property type="entry name" value="Cyclin-like"/>
    <property type="match status" value="1"/>
</dbReference>
<keyword evidence="3" id="KW-1185">Reference proteome</keyword>
<dbReference type="PANTHER" id="PTHR15615:SF32">
    <property type="entry name" value="PROTEIN KINASE COMPLEX COMPONENT, PUTATIVE (AFU_ORTHOLOGUE AFUA_2G07660)-RELATED"/>
    <property type="match status" value="1"/>
</dbReference>
<dbReference type="AlphaFoldDB" id="A0AAD6NDT4"/>
<dbReference type="PANTHER" id="PTHR15615">
    <property type="match status" value="1"/>
</dbReference>
<dbReference type="Proteomes" id="UP001219568">
    <property type="component" value="Unassembled WGS sequence"/>
</dbReference>
<organism evidence="2 3">
    <name type="scientific">Penicillium canescens</name>
    <dbReference type="NCBI Taxonomy" id="5083"/>
    <lineage>
        <taxon>Eukaryota</taxon>
        <taxon>Fungi</taxon>
        <taxon>Dikarya</taxon>
        <taxon>Ascomycota</taxon>
        <taxon>Pezizomycotina</taxon>
        <taxon>Eurotiomycetes</taxon>
        <taxon>Eurotiomycetidae</taxon>
        <taxon>Eurotiales</taxon>
        <taxon>Aspergillaceae</taxon>
        <taxon>Penicillium</taxon>
    </lineage>
</organism>
<protein>
    <submittedName>
        <fullName evidence="2">Uncharacterized protein</fullName>
    </submittedName>
</protein>
<dbReference type="InterPro" id="IPR036915">
    <property type="entry name" value="Cyclin-like_sf"/>
</dbReference>
<feature type="region of interest" description="Disordered" evidence="1">
    <location>
        <begin position="1"/>
        <end position="20"/>
    </location>
</feature>
<dbReference type="GO" id="GO:0000307">
    <property type="term" value="C:cyclin-dependent protein kinase holoenzyme complex"/>
    <property type="evidence" value="ECO:0007669"/>
    <property type="project" value="TreeGrafter"/>
</dbReference>
<evidence type="ECO:0000256" key="1">
    <source>
        <dbReference type="SAM" id="MobiDB-lite"/>
    </source>
</evidence>
<dbReference type="InterPro" id="IPR013922">
    <property type="entry name" value="Cyclin_PHO80-like"/>
</dbReference>
<feature type="region of interest" description="Disordered" evidence="1">
    <location>
        <begin position="92"/>
        <end position="113"/>
    </location>
</feature>
<evidence type="ECO:0000313" key="3">
    <source>
        <dbReference type="Proteomes" id="UP001219568"/>
    </source>
</evidence>
<dbReference type="EMBL" id="JAQJZL010000002">
    <property type="protein sequence ID" value="KAJ6052017.1"/>
    <property type="molecule type" value="Genomic_DNA"/>
</dbReference>
<dbReference type="GO" id="GO:0005634">
    <property type="term" value="C:nucleus"/>
    <property type="evidence" value="ECO:0007669"/>
    <property type="project" value="TreeGrafter"/>
</dbReference>
<feature type="region of interest" description="Disordered" evidence="1">
    <location>
        <begin position="39"/>
        <end position="61"/>
    </location>
</feature>
<proteinExistence type="predicted"/>
<dbReference type="GO" id="GO:0016538">
    <property type="term" value="F:cyclin-dependent protein serine/threonine kinase regulator activity"/>
    <property type="evidence" value="ECO:0007669"/>
    <property type="project" value="TreeGrafter"/>
</dbReference>
<reference evidence="2" key="2">
    <citation type="submission" date="2023-01" db="EMBL/GenBank/DDBJ databases">
        <authorList>
            <person name="Petersen C."/>
        </authorList>
    </citation>
    <scope>NUCLEOTIDE SEQUENCE</scope>
    <source>
        <strain evidence="2">IBT 15450</strain>
    </source>
</reference>
<comment type="caution">
    <text evidence="2">The sequence shown here is derived from an EMBL/GenBank/DDBJ whole genome shotgun (WGS) entry which is preliminary data.</text>
</comment>
<reference evidence="2" key="1">
    <citation type="journal article" date="2023" name="IMA Fungus">
        <title>Comparative genomic study of the Penicillium genus elucidates a diverse pangenome and 15 lateral gene transfer events.</title>
        <authorList>
            <person name="Petersen C."/>
            <person name="Sorensen T."/>
            <person name="Nielsen M.R."/>
            <person name="Sondergaard T.E."/>
            <person name="Sorensen J.L."/>
            <person name="Fitzpatrick D.A."/>
            <person name="Frisvad J.C."/>
            <person name="Nielsen K.L."/>
        </authorList>
    </citation>
    <scope>NUCLEOTIDE SEQUENCE</scope>
    <source>
        <strain evidence="2">IBT 15450</strain>
    </source>
</reference>
<dbReference type="SUPFAM" id="SSF47954">
    <property type="entry name" value="Cyclin-like"/>
    <property type="match status" value="1"/>
</dbReference>
<accession>A0AAD6NDT4</accession>